<comment type="caution">
    <text evidence="1">The sequence shown here is derived from an EMBL/GenBank/DDBJ whole genome shotgun (WGS) entry which is preliminary data.</text>
</comment>
<organism evidence="1 2">
    <name type="scientific">Nephila pilipes</name>
    <name type="common">Giant wood spider</name>
    <name type="synonym">Nephila maculata</name>
    <dbReference type="NCBI Taxonomy" id="299642"/>
    <lineage>
        <taxon>Eukaryota</taxon>
        <taxon>Metazoa</taxon>
        <taxon>Ecdysozoa</taxon>
        <taxon>Arthropoda</taxon>
        <taxon>Chelicerata</taxon>
        <taxon>Arachnida</taxon>
        <taxon>Araneae</taxon>
        <taxon>Araneomorphae</taxon>
        <taxon>Entelegynae</taxon>
        <taxon>Araneoidea</taxon>
        <taxon>Nephilidae</taxon>
        <taxon>Nephila</taxon>
    </lineage>
</organism>
<name>A0A8X6U4B7_NEPPI</name>
<sequence>MALVQGKTCTTLSSTRDQNLINEFKLRGIELTNIGEENPPIRLLIGKILTSRIEVLKFDLSAIETKLVLCSQKKNTSITMASLSYQNFTIPDMRDLDSVCISDPIERKCMKLLEEETLTHFRESIKVNKDQRYEIALP</sequence>
<dbReference type="Proteomes" id="UP000887013">
    <property type="component" value="Unassembled WGS sequence"/>
</dbReference>
<dbReference type="OrthoDB" id="416987at2759"/>
<evidence type="ECO:0000313" key="2">
    <source>
        <dbReference type="Proteomes" id="UP000887013"/>
    </source>
</evidence>
<gene>
    <name evidence="1" type="primary">AVEN_26432_1</name>
    <name evidence="1" type="ORF">NPIL_641271</name>
</gene>
<protein>
    <submittedName>
        <fullName evidence="1">DUF1758 domain-containing protein</fullName>
    </submittedName>
</protein>
<evidence type="ECO:0000313" key="1">
    <source>
        <dbReference type="EMBL" id="GFT73735.1"/>
    </source>
</evidence>
<dbReference type="AlphaFoldDB" id="A0A8X6U4B7"/>
<dbReference type="EMBL" id="BMAW01070531">
    <property type="protein sequence ID" value="GFT73735.1"/>
    <property type="molecule type" value="Genomic_DNA"/>
</dbReference>
<proteinExistence type="predicted"/>
<accession>A0A8X6U4B7</accession>
<keyword evidence="2" id="KW-1185">Reference proteome</keyword>
<reference evidence="1" key="1">
    <citation type="submission" date="2020-08" db="EMBL/GenBank/DDBJ databases">
        <title>Multicomponent nature underlies the extraordinary mechanical properties of spider dragline silk.</title>
        <authorList>
            <person name="Kono N."/>
            <person name="Nakamura H."/>
            <person name="Mori M."/>
            <person name="Yoshida Y."/>
            <person name="Ohtoshi R."/>
            <person name="Malay A.D."/>
            <person name="Moran D.A.P."/>
            <person name="Tomita M."/>
            <person name="Numata K."/>
            <person name="Arakawa K."/>
        </authorList>
    </citation>
    <scope>NUCLEOTIDE SEQUENCE</scope>
</reference>